<keyword evidence="1" id="KW-0472">Membrane</keyword>
<evidence type="ECO:0000256" key="1">
    <source>
        <dbReference type="SAM" id="Phobius"/>
    </source>
</evidence>
<dbReference type="Proteomes" id="UP000823521">
    <property type="component" value="Unassembled WGS sequence"/>
</dbReference>
<feature type="transmembrane region" description="Helical" evidence="1">
    <location>
        <begin position="119"/>
        <end position="140"/>
    </location>
</feature>
<evidence type="ECO:0000313" key="3">
    <source>
        <dbReference type="Proteomes" id="UP000823521"/>
    </source>
</evidence>
<keyword evidence="3" id="KW-1185">Reference proteome</keyword>
<organism evidence="2 3">
    <name type="scientific">Micromonospora echinofusca</name>
    <dbReference type="NCBI Taxonomy" id="47858"/>
    <lineage>
        <taxon>Bacteria</taxon>
        <taxon>Bacillati</taxon>
        <taxon>Actinomycetota</taxon>
        <taxon>Actinomycetes</taxon>
        <taxon>Micromonosporales</taxon>
        <taxon>Micromonosporaceae</taxon>
        <taxon>Micromonospora</taxon>
    </lineage>
</organism>
<comment type="caution">
    <text evidence="2">The sequence shown here is derived from an EMBL/GenBank/DDBJ whole genome shotgun (WGS) entry which is preliminary data.</text>
</comment>
<proteinExistence type="predicted"/>
<protein>
    <submittedName>
        <fullName evidence="2">Uncharacterized protein</fullName>
    </submittedName>
</protein>
<sequence length="205" mass="21927">MSIAEKRWAQLAQETQFHQLDSLRRQAEGWRTGLAGLTALLGAVLIVKGRSDISNLAPGVRYLVVVLLAGAFVLLVTASLLALRAASGWPDDEIYLTGESLRAWHAEESERIRTGIRRAARLMVVGLVVLAAAVGLTWLGPGESRAPLVSVETSAGPVCGELVGVRDGHLIVGPAKEATGDQPEQRVPRLVPLPQVTRMTVVKTC</sequence>
<evidence type="ECO:0000313" key="2">
    <source>
        <dbReference type="EMBL" id="MBO4208843.1"/>
    </source>
</evidence>
<accession>A0ABS3VWP0</accession>
<gene>
    <name evidence="2" type="ORF">GSF22_22940</name>
</gene>
<dbReference type="EMBL" id="WVUH01000234">
    <property type="protein sequence ID" value="MBO4208843.1"/>
    <property type="molecule type" value="Genomic_DNA"/>
</dbReference>
<keyword evidence="1" id="KW-1133">Transmembrane helix</keyword>
<dbReference type="RefSeq" id="WP_208815820.1">
    <property type="nucleotide sequence ID" value="NZ_WVUH01000234.1"/>
</dbReference>
<feature type="transmembrane region" description="Helical" evidence="1">
    <location>
        <begin position="59"/>
        <end position="83"/>
    </location>
</feature>
<keyword evidence="1" id="KW-0812">Transmembrane</keyword>
<feature type="transmembrane region" description="Helical" evidence="1">
    <location>
        <begin position="29"/>
        <end position="47"/>
    </location>
</feature>
<reference evidence="2 3" key="1">
    <citation type="submission" date="2019-12" db="EMBL/GenBank/DDBJ databases">
        <title>Whole genome sequencing of endophytic Actinobacterium Micromonospora sp. MPMI6T.</title>
        <authorList>
            <person name="Evv R."/>
            <person name="Podile A.R."/>
        </authorList>
    </citation>
    <scope>NUCLEOTIDE SEQUENCE [LARGE SCALE GENOMIC DNA]</scope>
    <source>
        <strain evidence="2 3">MPMI6</strain>
    </source>
</reference>
<name>A0ABS3VWP0_MICEH</name>